<reference evidence="6 7" key="1">
    <citation type="submission" date="2019-12" db="EMBL/GenBank/DDBJ databases">
        <title>The complete genome of the thermophilic, anoxygenic phototrophic gammaproteobacterium Thermochromatium tepidum.</title>
        <authorList>
            <person name="Sattley W.M."/>
            <person name="Swingley W.D."/>
            <person name="Burchell B.M."/>
            <person name="Gurbani S.A."/>
            <person name="Kujawa C.M."/>
            <person name="Nuccio D.A."/>
            <person name="Schladweiler J."/>
            <person name="Shaffer K.N."/>
            <person name="Stokes L.M."/>
            <person name="Touchman J.W."/>
            <person name="Blankenship R.E."/>
            <person name="Madigan M.T."/>
        </authorList>
    </citation>
    <scope>NUCLEOTIDE SEQUENCE [LARGE SCALE GENOMIC DNA]</scope>
    <source>
        <strain evidence="6 7">ATCC 43061</strain>
    </source>
</reference>
<dbReference type="InterPro" id="IPR000644">
    <property type="entry name" value="CBS_dom"/>
</dbReference>
<dbReference type="Proteomes" id="UP000426424">
    <property type="component" value="Chromosome"/>
</dbReference>
<dbReference type="InterPro" id="IPR001633">
    <property type="entry name" value="EAL_dom"/>
</dbReference>
<dbReference type="SUPFAM" id="SSF141868">
    <property type="entry name" value="EAL domain-like"/>
    <property type="match status" value="1"/>
</dbReference>
<dbReference type="CDD" id="cd01948">
    <property type="entry name" value="EAL"/>
    <property type="match status" value="1"/>
</dbReference>
<dbReference type="PROSITE" id="PS50883">
    <property type="entry name" value="EAL"/>
    <property type="match status" value="1"/>
</dbReference>
<dbReference type="PANTHER" id="PTHR33121">
    <property type="entry name" value="CYCLIC DI-GMP PHOSPHODIESTERASE PDEF"/>
    <property type="match status" value="1"/>
</dbReference>
<proteinExistence type="predicted"/>
<dbReference type="AlphaFoldDB" id="A0A6I6EI28"/>
<evidence type="ECO:0000259" key="3">
    <source>
        <dbReference type="PROSITE" id="PS50883"/>
    </source>
</evidence>
<dbReference type="InterPro" id="IPR046342">
    <property type="entry name" value="CBS_dom_sf"/>
</dbReference>
<evidence type="ECO:0000259" key="5">
    <source>
        <dbReference type="PROSITE" id="PS51371"/>
    </source>
</evidence>
<gene>
    <name evidence="6" type="ORF">E6P07_01520</name>
</gene>
<dbReference type="NCBIfam" id="TIGR00254">
    <property type="entry name" value="GGDEF"/>
    <property type="match status" value="1"/>
</dbReference>
<dbReference type="SMART" id="SM00052">
    <property type="entry name" value="EAL"/>
    <property type="match status" value="1"/>
</dbReference>
<keyword evidence="7" id="KW-1185">Reference proteome</keyword>
<evidence type="ECO:0000259" key="4">
    <source>
        <dbReference type="PROSITE" id="PS50887"/>
    </source>
</evidence>
<evidence type="ECO:0000313" key="7">
    <source>
        <dbReference type="Proteomes" id="UP000426424"/>
    </source>
</evidence>
<dbReference type="CDD" id="cd01949">
    <property type="entry name" value="GGDEF"/>
    <property type="match status" value="1"/>
</dbReference>
<dbReference type="Gene3D" id="3.30.70.270">
    <property type="match status" value="1"/>
</dbReference>
<dbReference type="InterPro" id="IPR035919">
    <property type="entry name" value="EAL_sf"/>
</dbReference>
<dbReference type="Pfam" id="PF00563">
    <property type="entry name" value="EAL"/>
    <property type="match status" value="1"/>
</dbReference>
<evidence type="ECO:0000256" key="1">
    <source>
        <dbReference type="PROSITE-ProRule" id="PRU00703"/>
    </source>
</evidence>
<feature type="domain" description="GGDEF" evidence="4">
    <location>
        <begin position="421"/>
        <end position="576"/>
    </location>
</feature>
<dbReference type="Pfam" id="PF00571">
    <property type="entry name" value="CBS"/>
    <property type="match status" value="1"/>
</dbReference>
<dbReference type="PROSITE" id="PS51371">
    <property type="entry name" value="CBS"/>
    <property type="match status" value="1"/>
</dbReference>
<organism evidence="6 7">
    <name type="scientific">Thermochromatium tepidum ATCC 43061</name>
    <dbReference type="NCBI Taxonomy" id="316276"/>
    <lineage>
        <taxon>Bacteria</taxon>
        <taxon>Pseudomonadati</taxon>
        <taxon>Pseudomonadota</taxon>
        <taxon>Gammaproteobacteria</taxon>
        <taxon>Chromatiales</taxon>
        <taxon>Chromatiaceae</taxon>
        <taxon>Thermochromatium</taxon>
    </lineage>
</organism>
<dbReference type="InterPro" id="IPR043128">
    <property type="entry name" value="Rev_trsase/Diguanyl_cyclase"/>
</dbReference>
<keyword evidence="1" id="KW-0129">CBS domain</keyword>
<sequence>MRQARDTLTYALQPIVNIHTGSVFGYEALLRGWEGLGFASIHSLLHQAQRLNLSSALDDILGTLAVSRFAALPNTYRYRLFFNLDPHLIDSHHGQQVLDWIRQAGLRPDNLCLELSKSVDHSLHPALGSMIAGYRRERLHLVIDDFGDGHSGLRRLYEYLPDHVKLDRFLIQGIDTDRRKRSIVANAVQLAHQLNIQVIAKGIETEGELVTCREIGCDLAQGYLIAPPKIDLDSLLPDYTLVAEIHRCSQREQSSDQRLIESSLEPIPPVRIDDGIARLFEALRRDKEHHVVPVLDQADRPLGLVHEADIKDYIYSTYGRDLIVNRAFARQIGDFVRPCPQVDIHESIDRLLQAYTMVSETAGVLITRDGRYQGFISATSLLKLVQQKNLAIARDQNPLTKLPGNNPIHRYVSQALSERDHRWYLAYIDFDNFKAFNDYYGFRRGDRAIQLFADLLRTELERHGWFVGHIGGDDFFAGIQDLSLVNVLEQLQRLVEKFRIDVQSLYDSADRERGHLLAKDRYGQLREMPLMRCSLALLEIRPGDDYSDGDELGRTIAELKHAAKQSPSGLVFQHEPNGPVHAMPNPAPAGSDAR</sequence>
<accession>A0A6I6EI28</accession>
<dbReference type="GO" id="GO:0071111">
    <property type="term" value="F:cyclic-guanylate-specific phosphodiesterase activity"/>
    <property type="evidence" value="ECO:0007669"/>
    <property type="project" value="InterPro"/>
</dbReference>
<dbReference type="SMART" id="SM00267">
    <property type="entry name" value="GGDEF"/>
    <property type="match status" value="1"/>
</dbReference>
<feature type="region of interest" description="Disordered" evidence="2">
    <location>
        <begin position="565"/>
        <end position="594"/>
    </location>
</feature>
<evidence type="ECO:0000313" key="6">
    <source>
        <dbReference type="EMBL" id="QGU33930.1"/>
    </source>
</evidence>
<dbReference type="Gene3D" id="3.20.20.450">
    <property type="entry name" value="EAL domain"/>
    <property type="match status" value="1"/>
</dbReference>
<dbReference type="SUPFAM" id="SSF55073">
    <property type="entry name" value="Nucleotide cyclase"/>
    <property type="match status" value="1"/>
</dbReference>
<dbReference type="InterPro" id="IPR050706">
    <property type="entry name" value="Cyclic-di-GMP_PDE-like"/>
</dbReference>
<evidence type="ECO:0000256" key="2">
    <source>
        <dbReference type="SAM" id="MobiDB-lite"/>
    </source>
</evidence>
<dbReference type="Pfam" id="PF00990">
    <property type="entry name" value="GGDEF"/>
    <property type="match status" value="1"/>
</dbReference>
<dbReference type="SUPFAM" id="SSF54631">
    <property type="entry name" value="CBS-domain pair"/>
    <property type="match status" value="1"/>
</dbReference>
<name>A0A6I6EI28_THETI</name>
<dbReference type="KEGG" id="ttp:E6P07_01520"/>
<dbReference type="PROSITE" id="PS50887">
    <property type="entry name" value="GGDEF"/>
    <property type="match status" value="1"/>
</dbReference>
<dbReference type="InterPro" id="IPR029787">
    <property type="entry name" value="Nucleotide_cyclase"/>
</dbReference>
<feature type="domain" description="CBS" evidence="5">
    <location>
        <begin position="261"/>
        <end position="322"/>
    </location>
</feature>
<dbReference type="PANTHER" id="PTHR33121:SF76">
    <property type="entry name" value="SIGNALING PROTEIN"/>
    <property type="match status" value="1"/>
</dbReference>
<protein>
    <submittedName>
        <fullName evidence="6">EAL domain-containing protein</fullName>
    </submittedName>
</protein>
<dbReference type="OrthoDB" id="1673646at2"/>
<dbReference type="InterPro" id="IPR000160">
    <property type="entry name" value="GGDEF_dom"/>
</dbReference>
<feature type="domain" description="EAL" evidence="3">
    <location>
        <begin position="1"/>
        <end position="242"/>
    </location>
</feature>
<dbReference type="EMBL" id="CP039268">
    <property type="protein sequence ID" value="QGU33930.1"/>
    <property type="molecule type" value="Genomic_DNA"/>
</dbReference>